<dbReference type="RefSeq" id="XP_030830426.1">
    <property type="nucleotide sequence ID" value="XM_030974566.1"/>
</dbReference>
<dbReference type="KEGG" id="spu:105443293"/>
<organism evidence="2 3">
    <name type="scientific">Strongylocentrotus purpuratus</name>
    <name type="common">Purple sea urchin</name>
    <dbReference type="NCBI Taxonomy" id="7668"/>
    <lineage>
        <taxon>Eukaryota</taxon>
        <taxon>Metazoa</taxon>
        <taxon>Echinodermata</taxon>
        <taxon>Eleutherozoa</taxon>
        <taxon>Echinozoa</taxon>
        <taxon>Echinoidea</taxon>
        <taxon>Euechinoidea</taxon>
        <taxon>Echinacea</taxon>
        <taxon>Camarodonta</taxon>
        <taxon>Echinidea</taxon>
        <taxon>Strongylocentrotidae</taxon>
        <taxon>Strongylocentrotus</taxon>
    </lineage>
</organism>
<evidence type="ECO:0000256" key="1">
    <source>
        <dbReference type="SAM" id="MobiDB-lite"/>
    </source>
</evidence>
<feature type="region of interest" description="Disordered" evidence="1">
    <location>
        <begin position="1"/>
        <end position="167"/>
    </location>
</feature>
<evidence type="ECO:0000313" key="2">
    <source>
        <dbReference type="EnsemblMetazoa" id="XP_030830426"/>
    </source>
</evidence>
<dbReference type="OMA" id="DWAKEIS"/>
<dbReference type="Proteomes" id="UP000007110">
    <property type="component" value="Unassembled WGS sequence"/>
</dbReference>
<feature type="compositionally biased region" description="Gly residues" evidence="1">
    <location>
        <begin position="52"/>
        <end position="61"/>
    </location>
</feature>
<dbReference type="EnsemblMetazoa" id="XM_030974566">
    <property type="protein sequence ID" value="XP_030830426"/>
    <property type="gene ID" value="LOC105443293"/>
</dbReference>
<evidence type="ECO:0000313" key="3">
    <source>
        <dbReference type="Proteomes" id="UP000007110"/>
    </source>
</evidence>
<dbReference type="Pfam" id="PF06910">
    <property type="entry name" value="MEA1"/>
    <property type="match status" value="1"/>
</dbReference>
<dbReference type="EnsemblMetazoa" id="XM_030974565">
    <property type="protein sequence ID" value="XP_030830425"/>
    <property type="gene ID" value="LOC105443293"/>
</dbReference>
<dbReference type="GeneID" id="105443293"/>
<feature type="compositionally biased region" description="Polar residues" evidence="1">
    <location>
        <begin position="151"/>
        <end position="160"/>
    </location>
</feature>
<keyword evidence="3" id="KW-1185">Reference proteome</keyword>
<dbReference type="InParanoid" id="A0A7M7N2Y8"/>
<feature type="region of interest" description="Disordered" evidence="1">
    <location>
        <begin position="211"/>
        <end position="231"/>
    </location>
</feature>
<reference evidence="2" key="2">
    <citation type="submission" date="2021-01" db="UniProtKB">
        <authorList>
            <consortium name="EnsemblMetazoa"/>
        </authorList>
    </citation>
    <scope>IDENTIFICATION</scope>
</reference>
<dbReference type="OrthoDB" id="5593200at2759"/>
<evidence type="ECO:0008006" key="4">
    <source>
        <dbReference type="Google" id="ProtNLM"/>
    </source>
</evidence>
<protein>
    <recommendedName>
        <fullName evidence="4">Male-enhanced antigen 1</fullName>
    </recommendedName>
</protein>
<feature type="compositionally biased region" description="Acidic residues" evidence="1">
    <location>
        <begin position="72"/>
        <end position="84"/>
    </location>
</feature>
<dbReference type="AlphaFoldDB" id="A0A7M7N2Y8"/>
<feature type="compositionally biased region" description="Acidic residues" evidence="1">
    <location>
        <begin position="41"/>
        <end position="51"/>
    </location>
</feature>
<sequence>MSPIPKANEPGNNPQSTKEAEDELEPPPQDYNSVLNAGDMSSEEEDSDDGGGAETGGGAQYGGYQLLMQDQEHDDDEAEDEDDKETASAQPKPSAATGSLDDELEKDMPHAAYSQYSETCTSTDPTKPNLPIHLAKLLPSATPAPDAASQVAHTDTQQTLEQRKEGMAADDQIRAAMAGISLPTAAIPTWARAVDESNWKEQLVARIQCKHEKQPLRPGNAAQAKGTGTKR</sequence>
<accession>A0A7M7N2Y8</accession>
<proteinExistence type="predicted"/>
<name>A0A7M7N2Y8_STRPU</name>
<feature type="compositionally biased region" description="Polar residues" evidence="1">
    <location>
        <begin position="114"/>
        <end position="126"/>
    </location>
</feature>
<reference evidence="3" key="1">
    <citation type="submission" date="2015-02" db="EMBL/GenBank/DDBJ databases">
        <title>Genome sequencing for Strongylocentrotus purpuratus.</title>
        <authorList>
            <person name="Murali S."/>
            <person name="Liu Y."/>
            <person name="Vee V."/>
            <person name="English A."/>
            <person name="Wang M."/>
            <person name="Skinner E."/>
            <person name="Han Y."/>
            <person name="Muzny D.M."/>
            <person name="Worley K.C."/>
            <person name="Gibbs R.A."/>
        </authorList>
    </citation>
    <scope>NUCLEOTIDE SEQUENCE</scope>
</reference>
<dbReference type="RefSeq" id="XP_030830425.1">
    <property type="nucleotide sequence ID" value="XM_030974565.1"/>
</dbReference>